<dbReference type="InterPro" id="IPR012877">
    <property type="entry name" value="Dhs-27"/>
</dbReference>
<dbReference type="Proteomes" id="UP000887565">
    <property type="component" value="Unplaced"/>
</dbReference>
<evidence type="ECO:0000313" key="2">
    <source>
        <dbReference type="WBParaSite" id="nRc.2.0.1.t00739-RA"/>
    </source>
</evidence>
<dbReference type="WBParaSite" id="nRc.2.0.1.t00739-RA">
    <property type="protein sequence ID" value="nRc.2.0.1.t00739-RA"/>
    <property type="gene ID" value="nRc.2.0.1.g00739"/>
</dbReference>
<accession>A0A915HH30</accession>
<evidence type="ECO:0000313" key="1">
    <source>
        <dbReference type="Proteomes" id="UP000887565"/>
    </source>
</evidence>
<name>A0A915HH30_ROMCU</name>
<proteinExistence type="predicted"/>
<reference evidence="2" key="1">
    <citation type="submission" date="2022-11" db="UniProtKB">
        <authorList>
            <consortium name="WormBaseParasite"/>
        </authorList>
    </citation>
    <scope>IDENTIFICATION</scope>
</reference>
<organism evidence="1 2">
    <name type="scientific">Romanomermis culicivorax</name>
    <name type="common">Nematode worm</name>
    <dbReference type="NCBI Taxonomy" id="13658"/>
    <lineage>
        <taxon>Eukaryota</taxon>
        <taxon>Metazoa</taxon>
        <taxon>Ecdysozoa</taxon>
        <taxon>Nematoda</taxon>
        <taxon>Enoplea</taxon>
        <taxon>Dorylaimia</taxon>
        <taxon>Mermithida</taxon>
        <taxon>Mermithoidea</taxon>
        <taxon>Mermithidae</taxon>
        <taxon>Romanomermis</taxon>
    </lineage>
</organism>
<protein>
    <submittedName>
        <fullName evidence="2">Uncharacterized protein</fullName>
    </submittedName>
</protein>
<keyword evidence="1" id="KW-1185">Reference proteome</keyword>
<dbReference type="Pfam" id="PF07914">
    <property type="entry name" value="DUF1679"/>
    <property type="match status" value="1"/>
</dbReference>
<sequence length="104" mass="12002">MKNTKKILTGEKRKRTYIFTKKKIKMDNNTLYNDSPVTKKFLEKCLQDHFHCKATLAECRATVISKGMGFTSKVTRVWLRWSPEVAAADINLPEKVIVKAPMIE</sequence>
<dbReference type="AlphaFoldDB" id="A0A915HH30"/>